<dbReference type="Proteomes" id="UP000310314">
    <property type="component" value="Unassembled WGS sequence"/>
</dbReference>
<dbReference type="AlphaFoldDB" id="A0A5S3PS92"/>
<dbReference type="PROSITE" id="PS51257">
    <property type="entry name" value="PROKAR_LIPOPROTEIN"/>
    <property type="match status" value="1"/>
</dbReference>
<keyword evidence="2" id="KW-1185">Reference proteome</keyword>
<accession>A0A5S3PS92</accession>
<proteinExistence type="predicted"/>
<gene>
    <name evidence="1" type="ORF">FEE95_00040</name>
</gene>
<evidence type="ECO:0000313" key="1">
    <source>
        <dbReference type="EMBL" id="TMM57859.1"/>
    </source>
</evidence>
<evidence type="ECO:0000313" key="2">
    <source>
        <dbReference type="Proteomes" id="UP000310314"/>
    </source>
</evidence>
<dbReference type="RefSeq" id="WP_138655791.1">
    <property type="nucleotide sequence ID" value="NZ_VATY01000001.1"/>
</dbReference>
<comment type="caution">
    <text evidence="1">The sequence shown here is derived from an EMBL/GenBank/DDBJ whole genome shotgun (WGS) entry which is preliminary data.</text>
</comment>
<protein>
    <submittedName>
        <fullName evidence="1">Uncharacterized protein</fullName>
    </submittedName>
</protein>
<name>A0A5S3PS92_9FLAO</name>
<reference evidence="1 2" key="1">
    <citation type="submission" date="2019-05" db="EMBL/GenBank/DDBJ databases">
        <authorList>
            <person name="Zhang J.-Y."/>
            <person name="Feg X."/>
            <person name="Du Z.-J."/>
        </authorList>
    </citation>
    <scope>NUCLEOTIDE SEQUENCE [LARGE SCALE GENOMIC DNA]</scope>
    <source>
        <strain evidence="1 2">RZ26</strain>
    </source>
</reference>
<dbReference type="EMBL" id="VATY01000001">
    <property type="protein sequence ID" value="TMM57859.1"/>
    <property type="molecule type" value="Genomic_DNA"/>
</dbReference>
<sequence>MFRYLKVKCIVLCTVVFSVSCNKDDDGTKDCMEQLGKTETLINSETLYQARWTLFEYLENGALSVTSFVQDQNCLSTASMGITGEPNLDRQNFTKTQSFREPTNIRFRQIEEDSPIGKWEIVEGEPNWVQFDEITETIVKGRFQATLVIEENGNDFQTLPDTLRFDNVSFEAVPGDLLNGN</sequence>
<organism evidence="1 2">
    <name type="scientific">Maribacter algarum</name>
    <name type="common">ex Zhang et al. 2020</name>
    <dbReference type="NCBI Taxonomy" id="2578118"/>
    <lineage>
        <taxon>Bacteria</taxon>
        <taxon>Pseudomonadati</taxon>
        <taxon>Bacteroidota</taxon>
        <taxon>Flavobacteriia</taxon>
        <taxon>Flavobacteriales</taxon>
        <taxon>Flavobacteriaceae</taxon>
        <taxon>Maribacter</taxon>
    </lineage>
</organism>